<dbReference type="GO" id="GO:0004630">
    <property type="term" value="F:phospholipase D activity"/>
    <property type="evidence" value="ECO:0007669"/>
    <property type="project" value="UniProtKB-EC"/>
</dbReference>
<evidence type="ECO:0000313" key="9">
    <source>
        <dbReference type="Proteomes" id="UP000190188"/>
    </source>
</evidence>
<dbReference type="EC" id="3.1.4.4" evidence="3"/>
<dbReference type="STRING" id="1324314.BVG16_23250"/>
<sequence length="257" mass="27809">MTKRLELIVSSIVAAILLFGGLAYAQSISSTKINGSQIDWAFTQDNQQPEKLLIDVINSSKKTLDIAIYSLTYPDIVAAIKDAKKRGVAVRIVTDKIQSSGQAQSEALKLLGSAGIPIKINTHAGLMHLKMVVADKKIATTGSFNYSKAASTTNDEVLMVLRDETIAKSFSSEFDKIWADTKKYETLEKKIAQPEGKVSSDKTPSNVAACSKPTIKGNKNSKIYHVPGGKSYDSLTNVELFCSEKDAVAAGYKKAKN</sequence>
<evidence type="ECO:0000256" key="6">
    <source>
        <dbReference type="ARBA" id="ARBA00023098"/>
    </source>
</evidence>
<keyword evidence="4" id="KW-0378">Hydrolase</keyword>
<comment type="similarity">
    <text evidence="2">Belongs to the phospholipase D family.</text>
</comment>
<keyword evidence="9" id="KW-1185">Reference proteome</keyword>
<dbReference type="AlphaFoldDB" id="A0A1T2X454"/>
<evidence type="ECO:0000256" key="1">
    <source>
        <dbReference type="ARBA" id="ARBA00000798"/>
    </source>
</evidence>
<keyword evidence="6" id="KW-0443">Lipid metabolism</keyword>
<comment type="catalytic activity">
    <reaction evidence="1">
        <text>a 1,2-diacyl-sn-glycero-3-phosphocholine + H2O = a 1,2-diacyl-sn-glycero-3-phosphate + choline + H(+)</text>
        <dbReference type="Rhea" id="RHEA:14445"/>
        <dbReference type="ChEBI" id="CHEBI:15354"/>
        <dbReference type="ChEBI" id="CHEBI:15377"/>
        <dbReference type="ChEBI" id="CHEBI:15378"/>
        <dbReference type="ChEBI" id="CHEBI:57643"/>
        <dbReference type="ChEBI" id="CHEBI:58608"/>
        <dbReference type="EC" id="3.1.4.4"/>
    </reaction>
</comment>
<dbReference type="Proteomes" id="UP000190188">
    <property type="component" value="Unassembled WGS sequence"/>
</dbReference>
<proteinExistence type="inferred from homology"/>
<keyword evidence="5" id="KW-0442">Lipid degradation</keyword>
<dbReference type="PANTHER" id="PTHR43856">
    <property type="entry name" value="CARDIOLIPIN HYDROLASE"/>
    <property type="match status" value="1"/>
</dbReference>
<evidence type="ECO:0000256" key="5">
    <source>
        <dbReference type="ARBA" id="ARBA00022963"/>
    </source>
</evidence>
<reference evidence="8 9" key="1">
    <citation type="submission" date="2017-01" db="EMBL/GenBank/DDBJ databases">
        <title>Genome analysis of Paenibacillus selenitrireducens ES3-24.</title>
        <authorList>
            <person name="Xu D."/>
            <person name="Yao R."/>
            <person name="Zheng S."/>
        </authorList>
    </citation>
    <scope>NUCLEOTIDE SEQUENCE [LARGE SCALE GENOMIC DNA]</scope>
    <source>
        <strain evidence="8 9">ES3-24</strain>
    </source>
</reference>
<dbReference type="InterPro" id="IPR025202">
    <property type="entry name" value="PLD-like_dom"/>
</dbReference>
<protein>
    <recommendedName>
        <fullName evidence="3">phospholipase D</fullName>
        <ecNumber evidence="3">3.1.4.4</ecNumber>
    </recommendedName>
</protein>
<evidence type="ECO:0000313" key="8">
    <source>
        <dbReference type="EMBL" id="OPA74678.1"/>
    </source>
</evidence>
<dbReference type="GO" id="GO:0016042">
    <property type="term" value="P:lipid catabolic process"/>
    <property type="evidence" value="ECO:0007669"/>
    <property type="project" value="UniProtKB-KW"/>
</dbReference>
<accession>A0A1T2X454</accession>
<organism evidence="8 9">
    <name type="scientific">Paenibacillus selenitireducens</name>
    <dbReference type="NCBI Taxonomy" id="1324314"/>
    <lineage>
        <taxon>Bacteria</taxon>
        <taxon>Bacillati</taxon>
        <taxon>Bacillota</taxon>
        <taxon>Bacilli</taxon>
        <taxon>Bacillales</taxon>
        <taxon>Paenibacillaceae</taxon>
        <taxon>Paenibacillus</taxon>
    </lineage>
</organism>
<evidence type="ECO:0000256" key="4">
    <source>
        <dbReference type="ARBA" id="ARBA00022801"/>
    </source>
</evidence>
<dbReference type="PROSITE" id="PS50035">
    <property type="entry name" value="PLD"/>
    <property type="match status" value="1"/>
</dbReference>
<dbReference type="Gene3D" id="3.30.870.10">
    <property type="entry name" value="Endonuclease Chain A"/>
    <property type="match status" value="1"/>
</dbReference>
<dbReference type="Pfam" id="PF13091">
    <property type="entry name" value="PLDc_2"/>
    <property type="match status" value="1"/>
</dbReference>
<dbReference type="GO" id="GO:0006793">
    <property type="term" value="P:phosphorus metabolic process"/>
    <property type="evidence" value="ECO:0007669"/>
    <property type="project" value="UniProtKB-ARBA"/>
</dbReference>
<evidence type="ECO:0000259" key="7">
    <source>
        <dbReference type="PROSITE" id="PS50035"/>
    </source>
</evidence>
<gene>
    <name evidence="8" type="ORF">BVG16_23250</name>
</gene>
<dbReference type="InterPro" id="IPR051406">
    <property type="entry name" value="PLD_domain"/>
</dbReference>
<dbReference type="PANTHER" id="PTHR43856:SF1">
    <property type="entry name" value="MITOCHONDRIAL CARDIOLIPIN HYDROLASE"/>
    <property type="match status" value="1"/>
</dbReference>
<dbReference type="SUPFAM" id="SSF56024">
    <property type="entry name" value="Phospholipase D/nuclease"/>
    <property type="match status" value="1"/>
</dbReference>
<dbReference type="EMBL" id="MSZX01000010">
    <property type="protein sequence ID" value="OPA74678.1"/>
    <property type="molecule type" value="Genomic_DNA"/>
</dbReference>
<comment type="caution">
    <text evidence="8">The sequence shown here is derived from an EMBL/GenBank/DDBJ whole genome shotgun (WGS) entry which is preliminary data.</text>
</comment>
<evidence type="ECO:0000256" key="3">
    <source>
        <dbReference type="ARBA" id="ARBA00012027"/>
    </source>
</evidence>
<dbReference type="GO" id="GO:0016891">
    <property type="term" value="F:RNA endonuclease activity producing 5'-phosphomonoesters, hydrolytic mechanism"/>
    <property type="evidence" value="ECO:0007669"/>
    <property type="project" value="TreeGrafter"/>
</dbReference>
<dbReference type="OrthoDB" id="281759at2"/>
<dbReference type="InterPro" id="IPR001736">
    <property type="entry name" value="PLipase_D/transphosphatidylase"/>
</dbReference>
<evidence type="ECO:0000256" key="2">
    <source>
        <dbReference type="ARBA" id="ARBA00008664"/>
    </source>
</evidence>
<name>A0A1T2X454_9BACL</name>
<dbReference type="RefSeq" id="WP_078501595.1">
    <property type="nucleotide sequence ID" value="NZ_MSZX01000010.1"/>
</dbReference>
<feature type="domain" description="PLD phosphodiesterase" evidence="7">
    <location>
        <begin position="123"/>
        <end position="150"/>
    </location>
</feature>